<dbReference type="RefSeq" id="XP_022821964.1">
    <property type="nucleotide sequence ID" value="XM_022966196.1"/>
</dbReference>
<evidence type="ECO:0000313" key="3">
    <source>
        <dbReference type="RefSeq" id="XP_022819027.1"/>
    </source>
</evidence>
<dbReference type="AlphaFoldDB" id="A0A9J7DY90"/>
<organism evidence="2 3">
    <name type="scientific">Spodoptera litura</name>
    <name type="common">Asian cotton leafworm</name>
    <dbReference type="NCBI Taxonomy" id="69820"/>
    <lineage>
        <taxon>Eukaryota</taxon>
        <taxon>Metazoa</taxon>
        <taxon>Ecdysozoa</taxon>
        <taxon>Arthropoda</taxon>
        <taxon>Hexapoda</taxon>
        <taxon>Insecta</taxon>
        <taxon>Pterygota</taxon>
        <taxon>Neoptera</taxon>
        <taxon>Endopterygota</taxon>
        <taxon>Lepidoptera</taxon>
        <taxon>Glossata</taxon>
        <taxon>Ditrysia</taxon>
        <taxon>Noctuoidea</taxon>
        <taxon>Noctuidae</taxon>
        <taxon>Amphipyrinae</taxon>
        <taxon>Spodoptera</taxon>
    </lineage>
</organism>
<dbReference type="PANTHER" id="PTHR46601">
    <property type="entry name" value="ULP_PROTEASE DOMAIN-CONTAINING PROTEIN"/>
    <property type="match status" value="1"/>
</dbReference>
<sequence>MAPKKKKATKEEILQKKREAERKRYAKIKNDPQKREELREKERLKYLKKKEKGTRKLVENMTPREHRDAKKKWKQHCTKYRSKKKVLANITNSFIKENTPDSDVSASCQMEVAERNNKNKEKMLRYKIKKKKDEEIKELKRKVLKYKKRLSRLKKSTNPKPTDTPNTKLQKMADNPESRKDLVKKALFGEVLKQQIEDNFSEMKTVKEKRLLTKMVTGKIVDKYKLWRMKNTGVISYKRIKKAKIGHRLERRKKISDKCVRAVVNFYEDDSNSRLGAGKKEFITRKSERKQKRYMLDSLLGLYEKFKLEKRNFTLSYQTFCKLRPFWIVMPKVDKRDTCLCINHANIDLKVSALFNAKILNYNSYQKLLQELCCDRYNEKCLSRDCQKCFNNNPFYKEFNNMRRINYKKWISEKADFIDPKSKKTRRVTKYVKKSFDVKPRDLIIELQDELETFLRHERNIVHQFSAIKKLKSMLTEEDALIHMDFSENYITKYSQEIQAFHFGGSRTQISLHTVVVYLKDTTKSYCTISTNVSHSPAAIWAHLNPIFNALPPQIKHLHFLSDGPVTQYRNKTMFYIMATKISKRFPYVQNFTWNYTESGHGKGAPDGVGATCKRTADALVATGGDVENLEKFVEAIEKRCPAISLSIIPDEAIEEMSTEIDREVTKMKTFVGTLKVHQVTGKFFNPTGIKSNSTEIVMKTLSCFCDNDYCVHFNIGKIIYEDKPKLNVEDVYTDSESDNEAGPSSAVVQPFKTGDYIVVKLLSKTNMEYRYVSIIDKIDEEDGEIRVTFLKLCDNKGQLFRYDADDVSDITMDQVVQKLSNPNIVLKGNRIFYKFDLPVDVFEKK</sequence>
<dbReference type="PANTHER" id="PTHR46601:SF2">
    <property type="entry name" value="UBIQUITIN-LIKE PROTEASE FAMILY PROFILE DOMAIN-CONTAINING PROTEIN"/>
    <property type="match status" value="1"/>
</dbReference>
<dbReference type="KEGG" id="sliu:111351351"/>
<feature type="region of interest" description="Disordered" evidence="1">
    <location>
        <begin position="151"/>
        <end position="176"/>
    </location>
</feature>
<feature type="compositionally biased region" description="Low complexity" evidence="1">
    <location>
        <begin position="158"/>
        <end position="168"/>
    </location>
</feature>
<evidence type="ECO:0000256" key="1">
    <source>
        <dbReference type="SAM" id="MobiDB-lite"/>
    </source>
</evidence>
<evidence type="ECO:0000313" key="2">
    <source>
        <dbReference type="Proteomes" id="UP000301870"/>
    </source>
</evidence>
<reference evidence="3 4" key="1">
    <citation type="submission" date="2025-04" db="UniProtKB">
        <authorList>
            <consortium name="RefSeq"/>
        </authorList>
    </citation>
    <scope>IDENTIFICATION</scope>
    <source>
        <strain evidence="3 4">Ishihara</strain>
        <tissue evidence="3 4">Whole body</tissue>
    </source>
</reference>
<protein>
    <submittedName>
        <fullName evidence="3">Uncharacterized protein LOC111351351</fullName>
    </submittedName>
    <submittedName>
        <fullName evidence="4">Uncharacterized protein LOC111353248</fullName>
    </submittedName>
</protein>
<name>A0A9J7DY90_SPOLT</name>
<proteinExistence type="predicted"/>
<dbReference type="RefSeq" id="XP_022819027.1">
    <property type="nucleotide sequence ID" value="XM_022963259.1"/>
</dbReference>
<dbReference type="KEGG" id="sliu:111353248"/>
<dbReference type="GeneID" id="111351351"/>
<evidence type="ECO:0000313" key="4">
    <source>
        <dbReference type="RefSeq" id="XP_022821964.1"/>
    </source>
</evidence>
<dbReference type="OrthoDB" id="6375801at2759"/>
<dbReference type="Proteomes" id="UP000301870">
    <property type="component" value="Chromosome 13"/>
</dbReference>
<gene>
    <name evidence="3" type="primary">LOC111351351</name>
    <name evidence="4" type="synonym">LOC111353248</name>
</gene>
<keyword evidence="2" id="KW-1185">Reference proteome</keyword>
<dbReference type="Proteomes" id="UP000301870">
    <property type="component" value="Chromosome 16"/>
</dbReference>
<accession>A0A9J7DY90</accession>